<feature type="transmembrane region" description="Helical" evidence="1">
    <location>
        <begin position="90"/>
        <end position="109"/>
    </location>
</feature>
<evidence type="ECO:0000256" key="1">
    <source>
        <dbReference type="SAM" id="Phobius"/>
    </source>
</evidence>
<reference evidence="2 3" key="1">
    <citation type="submission" date="2019-06" db="EMBL/GenBank/DDBJ databases">
        <title>Sequencing the genomes of 1000 actinobacteria strains.</title>
        <authorList>
            <person name="Klenk H.-P."/>
        </authorList>
    </citation>
    <scope>NUCLEOTIDE SEQUENCE [LARGE SCALE GENOMIC DNA]</scope>
    <source>
        <strain evidence="2 3">DSM 41929</strain>
    </source>
</reference>
<sequence>MTTANSVRPPAPGRALTRWSAWGLVLLVPSVLAAAIATLATEQGTRCFEYNECRPIPGALTAGCLITAVGAGVAALVWPRRRWTGGRTWAVVLQWSAQVLLVLLVLSSGA</sequence>
<keyword evidence="1" id="KW-1133">Transmembrane helix</keyword>
<feature type="transmembrane region" description="Helical" evidence="1">
    <location>
        <begin position="21"/>
        <end position="40"/>
    </location>
</feature>
<dbReference type="EMBL" id="VFNX01000001">
    <property type="protein sequence ID" value="TQK96876.1"/>
    <property type="molecule type" value="Genomic_DNA"/>
</dbReference>
<evidence type="ECO:0000313" key="2">
    <source>
        <dbReference type="EMBL" id="TQK96876.1"/>
    </source>
</evidence>
<dbReference type="RefSeq" id="WP_055707248.1">
    <property type="nucleotide sequence ID" value="NZ_JBPJFI010000001.1"/>
</dbReference>
<organism evidence="2 3">
    <name type="scientific">Streptomyces puniciscabiei</name>
    <dbReference type="NCBI Taxonomy" id="164348"/>
    <lineage>
        <taxon>Bacteria</taxon>
        <taxon>Bacillati</taxon>
        <taxon>Actinomycetota</taxon>
        <taxon>Actinomycetes</taxon>
        <taxon>Kitasatosporales</taxon>
        <taxon>Streptomycetaceae</taxon>
        <taxon>Streptomyces</taxon>
    </lineage>
</organism>
<evidence type="ECO:0000313" key="3">
    <source>
        <dbReference type="Proteomes" id="UP000318103"/>
    </source>
</evidence>
<comment type="caution">
    <text evidence="2">The sequence shown here is derived from an EMBL/GenBank/DDBJ whole genome shotgun (WGS) entry which is preliminary data.</text>
</comment>
<keyword evidence="1" id="KW-0472">Membrane</keyword>
<protein>
    <recommendedName>
        <fullName evidence="4">Transmembrane protein</fullName>
    </recommendedName>
</protein>
<keyword evidence="1" id="KW-0812">Transmembrane</keyword>
<gene>
    <name evidence="2" type="ORF">FB563_1829</name>
</gene>
<dbReference type="AlphaFoldDB" id="A0A542UCV6"/>
<accession>A0A542UCV6</accession>
<dbReference type="Proteomes" id="UP000318103">
    <property type="component" value="Unassembled WGS sequence"/>
</dbReference>
<feature type="transmembrane region" description="Helical" evidence="1">
    <location>
        <begin position="60"/>
        <end position="78"/>
    </location>
</feature>
<proteinExistence type="predicted"/>
<evidence type="ECO:0008006" key="4">
    <source>
        <dbReference type="Google" id="ProtNLM"/>
    </source>
</evidence>
<name>A0A542UCV6_9ACTN</name>
<keyword evidence="3" id="KW-1185">Reference proteome</keyword>